<feature type="signal peptide" evidence="2">
    <location>
        <begin position="1"/>
        <end position="19"/>
    </location>
</feature>
<accession>A0AAE4LB64</accession>
<dbReference type="RefSeq" id="WP_211475533.1">
    <property type="nucleotide sequence ID" value="NZ_CAXTGW010000022.1"/>
</dbReference>
<dbReference type="SUPFAM" id="SSF48452">
    <property type="entry name" value="TPR-like"/>
    <property type="match status" value="3"/>
</dbReference>
<organism evidence="4 5">
    <name type="scientific">Bacteroides uniformis</name>
    <dbReference type="NCBI Taxonomy" id="820"/>
    <lineage>
        <taxon>Bacteria</taxon>
        <taxon>Pseudomonadati</taxon>
        <taxon>Bacteroidota</taxon>
        <taxon>Bacteroidia</taxon>
        <taxon>Bacteroidales</taxon>
        <taxon>Bacteroidaceae</taxon>
        <taxon>Bacteroides</taxon>
    </lineage>
</organism>
<evidence type="ECO:0000313" key="4">
    <source>
        <dbReference type="EMBL" id="MDU0243903.1"/>
    </source>
</evidence>
<evidence type="ECO:0000256" key="2">
    <source>
        <dbReference type="SAM" id="SignalP"/>
    </source>
</evidence>
<protein>
    <submittedName>
        <fullName evidence="4">CHAT domain-containing tetratricopeptide repeat protein</fullName>
    </submittedName>
</protein>
<feature type="chain" id="PRO_5042032747" evidence="2">
    <location>
        <begin position="20"/>
        <end position="1148"/>
    </location>
</feature>
<evidence type="ECO:0000256" key="1">
    <source>
        <dbReference type="PROSITE-ProRule" id="PRU00339"/>
    </source>
</evidence>
<dbReference type="InterPro" id="IPR011990">
    <property type="entry name" value="TPR-like_helical_dom_sf"/>
</dbReference>
<evidence type="ECO:0000259" key="3">
    <source>
        <dbReference type="Pfam" id="PF12770"/>
    </source>
</evidence>
<dbReference type="Pfam" id="PF12770">
    <property type="entry name" value="CHAT"/>
    <property type="match status" value="1"/>
</dbReference>
<dbReference type="Gene3D" id="1.25.40.10">
    <property type="entry name" value="Tetratricopeptide repeat domain"/>
    <property type="match status" value="5"/>
</dbReference>
<dbReference type="InterPro" id="IPR024983">
    <property type="entry name" value="CHAT_dom"/>
</dbReference>
<dbReference type="Proteomes" id="UP001181247">
    <property type="component" value="Unassembled WGS sequence"/>
</dbReference>
<evidence type="ECO:0000313" key="5">
    <source>
        <dbReference type="Proteomes" id="UP001181247"/>
    </source>
</evidence>
<keyword evidence="2" id="KW-0732">Signal</keyword>
<gene>
    <name evidence="4" type="ORF">RVH16_04110</name>
</gene>
<dbReference type="SMART" id="SM00028">
    <property type="entry name" value="TPR"/>
    <property type="match status" value="5"/>
</dbReference>
<dbReference type="PANTHER" id="PTHR10098">
    <property type="entry name" value="RAPSYN-RELATED"/>
    <property type="match status" value="1"/>
</dbReference>
<name>A0AAE4LB64_BACUN</name>
<dbReference type="EMBL" id="JAWDEU010000002">
    <property type="protein sequence ID" value="MDU0243903.1"/>
    <property type="molecule type" value="Genomic_DNA"/>
</dbReference>
<comment type="caution">
    <text evidence="4">The sequence shown here is derived from an EMBL/GenBank/DDBJ whole genome shotgun (WGS) entry which is preliminary data.</text>
</comment>
<dbReference type="InterPro" id="IPR019734">
    <property type="entry name" value="TPR_rpt"/>
</dbReference>
<feature type="domain" description="CHAT" evidence="3">
    <location>
        <begin position="878"/>
        <end position="1143"/>
    </location>
</feature>
<dbReference type="PANTHER" id="PTHR10098:SF112">
    <property type="entry name" value="SLR0380 PROTEIN"/>
    <property type="match status" value="1"/>
</dbReference>
<dbReference type="AlphaFoldDB" id="A0AAE4LB64"/>
<feature type="repeat" description="TPR" evidence="1">
    <location>
        <begin position="398"/>
        <end position="431"/>
    </location>
</feature>
<dbReference type="Pfam" id="PF13181">
    <property type="entry name" value="TPR_8"/>
    <property type="match status" value="1"/>
</dbReference>
<dbReference type="Pfam" id="PF13374">
    <property type="entry name" value="TPR_10"/>
    <property type="match status" value="1"/>
</dbReference>
<keyword evidence="1" id="KW-0802">TPR repeat</keyword>
<dbReference type="PROSITE" id="PS50005">
    <property type="entry name" value="TPR"/>
    <property type="match status" value="1"/>
</dbReference>
<sequence length="1148" mass="131415">MNRIIILVIFLSFTTSLQAQSVESDELFSKGVELYNLKRYNEAISYFNKSNNIDKALLDTTNSRRYYSEMWLSSCYMQLGKIKEAQAISPDYYMVPPIDRRLTVESDRFSELSNMFAQAGNLERALEYALRCADIEKQVAGKEHIWYGNSTIIIGNLYYALGDSINAEENYLINKNICKHTYGEYSERYVDALLSLASVNTDFSMKDGLDKATRYLDEAYSIAHKRYPLLEAQIVNQQSVIAFRNKNYEQAKTLMMQALSLCELAEGKTSNNYEILLSNTIDLYQMFGQYDEAITLGQDFLEACNQANRSDSIPAFIMVKISQANIAKGDINNALVQIEKAENIMRQYGTAKVDYINILGIMSTIYSNAGNKQKAISLNSKVLEFYEKKGWLQEISYIAALNNQAQLFTDIGDYAGAVQLYEKSLELTKTIWGDKHLQYLCTIILWIEPYILLNIGNTNKQAIFQNRVKKVFIDIQARSLSPTDIAQEVDPDKFYMAIEKFLHLYLMDAPPQQEIQSLKEFISNLIKNDLIPNLGEEHPITIQYENDLAHILFLQGNYKEAILIKEKLLESSKKIYGTVSSSNLADIGTYYLYNNDISNSCIYFERCLQQTQQQIFSDFRWLTANERALYWARYKNMIENIIPMSYKAQGYARFLPLSYNALLLSKGMLLNSEIELHKLLQSKGNKNIREKLDKWRSLNMQIDRLSSQTSRPQPEIIEKLTAEANAIERDLLSSSKEFGDYTRALAITYEDVQNSLGQNDIAIEFAAFYTQPDSLLYCAYVLDKLHQPRMVILGTQKEYEATLKEAYSTPAFYNLVWKPIEEYMPENGNIYFSAFGIFHKVGIEYLPKTEQRNMIRLSSTRELALAHKNNIKKKAVLYGGLEYNMGAKDRDRIRLAYYNSESTPDLVFRDAPNIQDLRQKRSNLSYLNGAETEVLSISQLLRGKKITTLLQMGMDGTEESFKALSGKQISLLHIATHGFYEEPQPFISTSPYDNDYRTKHTEENSLSRSGLYLTGAADYLTDNNQYSPTDMEDGILTAKELSRLDFRGLDLVVLSACQTGLGDITSEGVFGLQRGFKKAGAQTLLMSLWKVDDTATLLLMTEFYNKLINGNSKKQSLYKAQQYLRTYQNGVYDKPEYWAAFIMLDGIN</sequence>
<proteinExistence type="predicted"/>
<reference evidence="4" key="1">
    <citation type="submission" date="2023-10" db="EMBL/GenBank/DDBJ databases">
        <title>Genome of Potential pathogenic bacteria in Crohn's disease.</title>
        <authorList>
            <person name="Rodriguez-Palacios A."/>
        </authorList>
    </citation>
    <scope>NUCLEOTIDE SEQUENCE</scope>
    <source>
        <strain evidence="4">CavFT-hAR50</strain>
    </source>
</reference>